<evidence type="ECO:0000256" key="4">
    <source>
        <dbReference type="ARBA" id="ARBA00022490"/>
    </source>
</evidence>
<dbReference type="Pfam" id="PF25624">
    <property type="entry name" value="PH_S11IP_C"/>
    <property type="match status" value="1"/>
</dbReference>
<dbReference type="InterPro" id="IPR032675">
    <property type="entry name" value="LRR_dom_sf"/>
</dbReference>
<keyword evidence="5" id="KW-0433">Leucine-rich repeat</keyword>
<keyword evidence="12" id="KW-0808">Transferase</keyword>
<dbReference type="Pfam" id="PF13855">
    <property type="entry name" value="LRR_8"/>
    <property type="match status" value="1"/>
</dbReference>
<evidence type="ECO:0000256" key="3">
    <source>
        <dbReference type="ARBA" id="ARBA00020683"/>
    </source>
</evidence>
<dbReference type="PROSITE" id="PS51450">
    <property type="entry name" value="LRR"/>
    <property type="match status" value="3"/>
</dbReference>
<dbReference type="AlphaFoldDB" id="A0AAJ6YQ75"/>
<reference evidence="12" key="1">
    <citation type="submission" date="2025-08" db="UniProtKB">
        <authorList>
            <consortium name="RefSeq"/>
        </authorList>
    </citation>
    <scope>IDENTIFICATION</scope>
</reference>
<dbReference type="InterPro" id="IPR057288">
    <property type="entry name" value="PH_PLEKHM2"/>
</dbReference>
<name>A0AAJ6YQ75_9HYME</name>
<evidence type="ECO:0000259" key="10">
    <source>
        <dbReference type="Pfam" id="PF25624"/>
    </source>
</evidence>
<evidence type="ECO:0000259" key="9">
    <source>
        <dbReference type="Pfam" id="PF23142"/>
    </source>
</evidence>
<keyword evidence="11" id="KW-1185">Reference proteome</keyword>
<evidence type="ECO:0000256" key="6">
    <source>
        <dbReference type="ARBA" id="ARBA00022737"/>
    </source>
</evidence>
<dbReference type="RefSeq" id="XP_011502182.1">
    <property type="nucleotide sequence ID" value="XM_011503880.1"/>
</dbReference>
<dbReference type="PANTHER" id="PTHR15454">
    <property type="entry name" value="NISCHARIN RELATED"/>
    <property type="match status" value="1"/>
</dbReference>
<dbReference type="Gene3D" id="3.80.10.10">
    <property type="entry name" value="Ribonuclease Inhibitor"/>
    <property type="match status" value="2"/>
</dbReference>
<keyword evidence="6" id="KW-0677">Repeat</keyword>
<feature type="region of interest" description="Disordered" evidence="7">
    <location>
        <begin position="755"/>
        <end position="827"/>
    </location>
</feature>
<protein>
    <recommendedName>
        <fullName evidence="3">Serine/threonine-protein kinase 11-interacting protein</fullName>
    </recommendedName>
</protein>
<dbReference type="InterPro" id="IPR057676">
    <property type="entry name" value="PH_S11IP_C"/>
</dbReference>
<evidence type="ECO:0000313" key="11">
    <source>
        <dbReference type="Proteomes" id="UP000695007"/>
    </source>
</evidence>
<dbReference type="Pfam" id="PF23142">
    <property type="entry name" value="PH_PLEKHM2"/>
    <property type="match status" value="1"/>
</dbReference>
<sequence length="1245" mass="139332">MSRSLSNNYTSGLPGIKEILNLAKLLRNNGDKVLSASSKLCLSTKLLNNLNEAFSLIINETDDLESSFQVCNSSRNEVFQDVKFLHDFVQKTVGLKILHNPNDMKVNVDITKFRHLKYLELQKVPVEIVKGIQGIRGQLECIVCTGGHGVNSIHELLASCGGDEGVGFVWGSLQRLALPYNGLSHLDKSLEFAPWMETMDLSHNLITKITELEYLPNLRNINLGYNNLEYIPQFNKASYHALQKLILKNNDIDNINGLQGLECLIELDLSYNCLMDHSLLWPLETMSMLMWLCLEGNPLFHHPRHRLHTIKHLHSSLSDTKFVLDMQPLNKSEKLFVSENRLFTIGTSMQRSRDREPNLPSVNSSTASCFEANDHPSNSDLDSQKSLKGEVEVAKIKPMTRRRKNVLEVIIAEDDLEKEHSKSKPNSLSNSYLESSMDHLETKRQILALRAKYGEDNWLSSYSATYIQSIMGIQSSGEGSNTLLSSTFTDNHDSYQQASLCATTSISPILPTQNNKKCIYLCKKNGEESEANREQRRMEREYESTDEGIVVETEPENETDDNATLKVEPHETLEASYDPEEEKGDLYLVQKKKGQEEPDEIFLIITPEDIKERDSINGKIKFRWPTDTVLSCVLGRGTPTTVDITFDTTRKDREARTYITELEDAKKIVQTLNEMIKSQPMILKIFKCMKCSTHFSQDGDNNIVTSLPAGLQPKCPTCKSTLVIQTDELPTPAPERLEKILEKPRLEAQKDLLNETQLPHSSSQSSIGSATSLEESRESTPSAGTTSKKYESDIEVLSNPSQSSIEVLDDGSKSTIPHRKKSSEERRVAIAPSLLTIPDTTLCMAGLTESSSSGSLTDSVCTAYENKTLKLLDKTEMSNSRSTSDAETIKADTLDSESAFAPVTNLTSMLGELLQSMKIGQSKDTTSKSEESSEFIGSNIQYSYTNFNNVDHRIKLHIILNVFEHENEDLALLLRADILTQSSVDTFPGCLVMSTAKVYILKINGPEGENPQRWLHKESSWTIDRLRSFAPLPFKQGVLVELEQPSKSGNSLTNSVVLCILQDFQRTSNFLFYLTDSPLPASCEVEFTVPQYCNFSMKNILKSSKNNKEEDSIRLLALFSSAILKSPNDTIKLKVSSLIITSSTLIVVQDQIHWLLSEKHKLPVIVAEQGMSNLIEVDSGGNSLVLNFLDEVLGADASWTLEFVSSSAAEAVINSIRPPWEELFSVPLQINVPLMSESTDIQERT</sequence>
<comment type="subcellular location">
    <subcellularLocation>
        <location evidence="1">Cytoplasm</location>
    </subcellularLocation>
</comment>
<comment type="similarity">
    <text evidence="2">Belongs to the STK11IP family.</text>
</comment>
<evidence type="ECO:0000256" key="5">
    <source>
        <dbReference type="ARBA" id="ARBA00022614"/>
    </source>
</evidence>
<evidence type="ECO:0000259" key="8">
    <source>
        <dbReference type="Pfam" id="PF15904"/>
    </source>
</evidence>
<dbReference type="GeneID" id="105365659"/>
<feature type="domain" description="STK11-interacting protein C-terminal PH" evidence="10">
    <location>
        <begin position="1170"/>
        <end position="1231"/>
    </location>
</feature>
<gene>
    <name evidence="12" type="primary">LOC105365659</name>
</gene>
<dbReference type="SUPFAM" id="SSF52075">
    <property type="entry name" value="Outer arm dynein light chain 1"/>
    <property type="match status" value="1"/>
</dbReference>
<accession>A0AAJ6YQ75</accession>
<evidence type="ECO:0000256" key="7">
    <source>
        <dbReference type="SAM" id="MobiDB-lite"/>
    </source>
</evidence>
<feature type="domain" description="PLEKHM2 PH" evidence="9">
    <location>
        <begin position="947"/>
        <end position="1058"/>
    </location>
</feature>
<dbReference type="InterPro" id="IPR031782">
    <property type="entry name" value="LIP1_N"/>
</dbReference>
<dbReference type="InterPro" id="IPR001611">
    <property type="entry name" value="Leu-rich_rpt"/>
</dbReference>
<organism evidence="11 12">
    <name type="scientific">Ceratosolen solmsi marchali</name>
    <dbReference type="NCBI Taxonomy" id="326594"/>
    <lineage>
        <taxon>Eukaryota</taxon>
        <taxon>Metazoa</taxon>
        <taxon>Ecdysozoa</taxon>
        <taxon>Arthropoda</taxon>
        <taxon>Hexapoda</taxon>
        <taxon>Insecta</taxon>
        <taxon>Pterygota</taxon>
        <taxon>Neoptera</taxon>
        <taxon>Endopterygota</taxon>
        <taxon>Hymenoptera</taxon>
        <taxon>Apocrita</taxon>
        <taxon>Proctotrupomorpha</taxon>
        <taxon>Chalcidoidea</taxon>
        <taxon>Agaonidae</taxon>
        <taxon>Agaoninae</taxon>
        <taxon>Ceratosolen</taxon>
    </lineage>
</organism>
<proteinExistence type="inferred from homology"/>
<evidence type="ECO:0000256" key="1">
    <source>
        <dbReference type="ARBA" id="ARBA00004496"/>
    </source>
</evidence>
<keyword evidence="12" id="KW-0418">Kinase</keyword>
<feature type="compositionally biased region" description="Low complexity" evidence="7">
    <location>
        <begin position="761"/>
        <end position="772"/>
    </location>
</feature>
<dbReference type="KEGG" id="csol:105365659"/>
<feature type="domain" description="LKB1 serine/threonine kinase interacting protein 1 N-terminal" evidence="8">
    <location>
        <begin position="19"/>
        <end position="101"/>
    </location>
</feature>
<dbReference type="Proteomes" id="UP000695007">
    <property type="component" value="Unplaced"/>
</dbReference>
<evidence type="ECO:0000313" key="12">
    <source>
        <dbReference type="RefSeq" id="XP_011502182.1"/>
    </source>
</evidence>
<dbReference type="PANTHER" id="PTHR15454:SF69">
    <property type="entry name" value="SERINE_THREONINE-PROTEIN KINASE 11-INTERACTING PROTEIN"/>
    <property type="match status" value="1"/>
</dbReference>
<dbReference type="GO" id="GO:0005737">
    <property type="term" value="C:cytoplasm"/>
    <property type="evidence" value="ECO:0007669"/>
    <property type="project" value="UniProtKB-SubCell"/>
</dbReference>
<dbReference type="Pfam" id="PF15904">
    <property type="entry name" value="LIP1"/>
    <property type="match status" value="1"/>
</dbReference>
<keyword evidence="4" id="KW-0963">Cytoplasm</keyword>
<evidence type="ECO:0000256" key="2">
    <source>
        <dbReference type="ARBA" id="ARBA00008771"/>
    </source>
</evidence>
<dbReference type="GO" id="GO:0016301">
    <property type="term" value="F:kinase activity"/>
    <property type="evidence" value="ECO:0007669"/>
    <property type="project" value="UniProtKB-KW"/>
</dbReference>
<feature type="region of interest" description="Disordered" evidence="7">
    <location>
        <begin position="347"/>
        <end position="386"/>
    </location>
</feature>